<dbReference type="InterPro" id="IPR050416">
    <property type="entry name" value="FAD-linked_Oxidoreductase"/>
</dbReference>
<dbReference type="InterPro" id="IPR016167">
    <property type="entry name" value="FAD-bd_PCMH_sub1"/>
</dbReference>
<dbReference type="Gene3D" id="3.30.43.10">
    <property type="entry name" value="Uridine Diphospho-n-acetylenolpyruvylglucosamine Reductase, domain 2"/>
    <property type="match status" value="1"/>
</dbReference>
<evidence type="ECO:0000256" key="2">
    <source>
        <dbReference type="ARBA" id="ARBA00005466"/>
    </source>
</evidence>
<comment type="similarity">
    <text evidence="2">Belongs to the oxygen-dependent FAD-linked oxidoreductase family.</text>
</comment>
<dbReference type="OrthoDB" id="5169292at2"/>
<comment type="caution">
    <text evidence="7">The sequence shown here is derived from an EMBL/GenBank/DDBJ whole genome shotgun (WGS) entry which is preliminary data.</text>
</comment>
<dbReference type="InterPro" id="IPR016169">
    <property type="entry name" value="FAD-bd_PCMH_sub2"/>
</dbReference>
<keyword evidence="5" id="KW-0560">Oxidoreductase</keyword>
<dbReference type="InterPro" id="IPR016166">
    <property type="entry name" value="FAD-bd_PCMH"/>
</dbReference>
<dbReference type="PANTHER" id="PTHR42973:SF39">
    <property type="entry name" value="FAD-BINDING PCMH-TYPE DOMAIN-CONTAINING PROTEIN"/>
    <property type="match status" value="1"/>
</dbReference>
<organism evidence="7 8">
    <name type="scientific">Sphaerisporangium album</name>
    <dbReference type="NCBI Taxonomy" id="509200"/>
    <lineage>
        <taxon>Bacteria</taxon>
        <taxon>Bacillati</taxon>
        <taxon>Actinomycetota</taxon>
        <taxon>Actinomycetes</taxon>
        <taxon>Streptosporangiales</taxon>
        <taxon>Streptosporangiaceae</taxon>
        <taxon>Sphaerisporangium</taxon>
    </lineage>
</organism>
<feature type="domain" description="FAD-binding PCMH-type" evidence="6">
    <location>
        <begin position="6"/>
        <end position="176"/>
    </location>
</feature>
<accession>A0A367EI62</accession>
<dbReference type="GO" id="GO:0016491">
    <property type="term" value="F:oxidoreductase activity"/>
    <property type="evidence" value="ECO:0007669"/>
    <property type="project" value="UniProtKB-KW"/>
</dbReference>
<dbReference type="PROSITE" id="PS51387">
    <property type="entry name" value="FAD_PCMH"/>
    <property type="match status" value="1"/>
</dbReference>
<dbReference type="PANTHER" id="PTHR42973">
    <property type="entry name" value="BINDING OXIDOREDUCTASE, PUTATIVE (AFU_ORTHOLOGUE AFUA_1G17690)-RELATED"/>
    <property type="match status" value="1"/>
</dbReference>
<keyword evidence="8" id="KW-1185">Reference proteome</keyword>
<dbReference type="Gene3D" id="3.30.465.10">
    <property type="match status" value="1"/>
</dbReference>
<dbReference type="Pfam" id="PF08031">
    <property type="entry name" value="BBE"/>
    <property type="match status" value="1"/>
</dbReference>
<protein>
    <submittedName>
        <fullName evidence="7">FAD-binding oxidoreductase</fullName>
    </submittedName>
</protein>
<dbReference type="InterPro" id="IPR006094">
    <property type="entry name" value="Oxid_FAD_bind_N"/>
</dbReference>
<dbReference type="InterPro" id="IPR006093">
    <property type="entry name" value="Oxy_OxRdtase_FAD_BS"/>
</dbReference>
<dbReference type="AlphaFoldDB" id="A0A367EI62"/>
<proteinExistence type="inferred from homology"/>
<evidence type="ECO:0000256" key="5">
    <source>
        <dbReference type="ARBA" id="ARBA00023002"/>
    </source>
</evidence>
<dbReference type="Gene3D" id="3.40.462.20">
    <property type="match status" value="1"/>
</dbReference>
<comment type="cofactor">
    <cofactor evidence="1">
        <name>FAD</name>
        <dbReference type="ChEBI" id="CHEBI:57692"/>
    </cofactor>
</comment>
<reference evidence="7 8" key="1">
    <citation type="submission" date="2018-06" db="EMBL/GenBank/DDBJ databases">
        <title>Sphaerisporangium craniellae sp. nov., isolated from a marine sponge in the South China Sea.</title>
        <authorList>
            <person name="Li L."/>
        </authorList>
    </citation>
    <scope>NUCLEOTIDE SEQUENCE [LARGE SCALE GENOMIC DNA]</scope>
    <source>
        <strain evidence="7 8">CCTCC AA 208026</strain>
    </source>
</reference>
<evidence type="ECO:0000256" key="1">
    <source>
        <dbReference type="ARBA" id="ARBA00001974"/>
    </source>
</evidence>
<evidence type="ECO:0000313" key="7">
    <source>
        <dbReference type="EMBL" id="RCG17778.1"/>
    </source>
</evidence>
<evidence type="ECO:0000259" key="6">
    <source>
        <dbReference type="PROSITE" id="PS51387"/>
    </source>
</evidence>
<dbReference type="SUPFAM" id="SSF55103">
    <property type="entry name" value="FAD-linked oxidases, C-terminal domain"/>
    <property type="match status" value="1"/>
</dbReference>
<dbReference type="SUPFAM" id="SSF56176">
    <property type="entry name" value="FAD-binding/transporter-associated domain-like"/>
    <property type="match status" value="1"/>
</dbReference>
<sequence>MWNGLYDRRPAFVARCRTAADVSAALRHAADESLEVTVRGGGHGVAGTAVADGTLLIDLSPMRAVTVDPVARVAHAAGGCLVGDVDAATAPHGLACPLGAAPRTGLGGLALGGGYGWLARRWGLTCDHIEAAEVVLADGSIVEATEDRHPDLLWALRGGGGNFGVVTRFTLRLRPVGPVHHQVAVYPMKEAAAALAAYRAFAGHQPRDLRTVGSFRHAGRQEWIPARLRGAPALFLTAAWSGDPADGPAATTPLFGTAPPAGVLARVMSHADLQALGDGGEPSGHRYFVRSSYLDDLPPGAAVRFTDAVREMPSPLSSIGFEYLRGAVTDVPDEDSAFPRRDAAYMCTVSAQWTAPGGDAENIAWARRAADRVKPFATRGGYVNHLQDVREGKVLEVYGTARHRRLAVVKKAYDPGNVLRHNHNIPPAADR</sequence>
<name>A0A367EI62_9ACTN</name>
<dbReference type="PROSITE" id="PS00862">
    <property type="entry name" value="OX2_COVAL_FAD"/>
    <property type="match status" value="1"/>
</dbReference>
<dbReference type="InterPro" id="IPR036318">
    <property type="entry name" value="FAD-bd_PCMH-like_sf"/>
</dbReference>
<evidence type="ECO:0000256" key="4">
    <source>
        <dbReference type="ARBA" id="ARBA00022827"/>
    </source>
</evidence>
<dbReference type="GO" id="GO:0071949">
    <property type="term" value="F:FAD binding"/>
    <property type="evidence" value="ECO:0007669"/>
    <property type="project" value="InterPro"/>
</dbReference>
<dbReference type="InterPro" id="IPR012951">
    <property type="entry name" value="BBE"/>
</dbReference>
<dbReference type="Pfam" id="PF01565">
    <property type="entry name" value="FAD_binding_4"/>
    <property type="match status" value="1"/>
</dbReference>
<dbReference type="EMBL" id="QOIL01000041">
    <property type="protein sequence ID" value="RCG17778.1"/>
    <property type="molecule type" value="Genomic_DNA"/>
</dbReference>
<dbReference type="InterPro" id="IPR016164">
    <property type="entry name" value="FAD-linked_Oxase-like_C"/>
</dbReference>
<evidence type="ECO:0000313" key="8">
    <source>
        <dbReference type="Proteomes" id="UP000253094"/>
    </source>
</evidence>
<evidence type="ECO:0000256" key="3">
    <source>
        <dbReference type="ARBA" id="ARBA00022630"/>
    </source>
</evidence>
<gene>
    <name evidence="7" type="ORF">DQ384_39655</name>
</gene>
<dbReference type="Proteomes" id="UP000253094">
    <property type="component" value="Unassembled WGS sequence"/>
</dbReference>
<keyword evidence="3" id="KW-0285">Flavoprotein</keyword>
<keyword evidence="4" id="KW-0274">FAD</keyword>